<dbReference type="Gene3D" id="3.10.350.10">
    <property type="entry name" value="LysM domain"/>
    <property type="match status" value="1"/>
</dbReference>
<dbReference type="Proteomes" id="UP000886874">
    <property type="component" value="Unassembled WGS sequence"/>
</dbReference>
<evidence type="ECO:0000313" key="3">
    <source>
        <dbReference type="Proteomes" id="UP000886874"/>
    </source>
</evidence>
<sequence length="249" mass="27124">MLRTISFLHEATGRELVLPVTPSSYTWSTGNQIESVRLDQIGETNYPGTRTLGTATIQALLPAQLYPFCNPGAVADPDYYLNILQSWCQAGDVVRYIVSGTRVNDQVLLEDLTWGEDDGTNDVTASITLRGYQRPAAAVLPISGGAAAKRDDATGAATARSYTVEAGDTLWGIAERYYGSGTEYRRIAAANSDIIENPNLIYPGQTITIPARDDLPAAQAKSRSEIIQERTESTWDPTTGTWNLRLNYG</sequence>
<dbReference type="SMART" id="SM00257">
    <property type="entry name" value="LysM"/>
    <property type="match status" value="1"/>
</dbReference>
<gene>
    <name evidence="2" type="ORF">IAA67_03205</name>
</gene>
<reference evidence="2" key="2">
    <citation type="journal article" date="2021" name="PeerJ">
        <title>Extensive microbial diversity within the chicken gut microbiome revealed by metagenomics and culture.</title>
        <authorList>
            <person name="Gilroy R."/>
            <person name="Ravi A."/>
            <person name="Getino M."/>
            <person name="Pursley I."/>
            <person name="Horton D.L."/>
            <person name="Alikhan N.F."/>
            <person name="Baker D."/>
            <person name="Gharbi K."/>
            <person name="Hall N."/>
            <person name="Watson M."/>
            <person name="Adriaenssens E.M."/>
            <person name="Foster-Nyarko E."/>
            <person name="Jarju S."/>
            <person name="Secka A."/>
            <person name="Antonio M."/>
            <person name="Oren A."/>
            <person name="Chaudhuri R.R."/>
            <person name="La Ragione R."/>
            <person name="Hildebrand F."/>
            <person name="Pallen M.J."/>
        </authorList>
    </citation>
    <scope>NUCLEOTIDE SEQUENCE</scope>
    <source>
        <strain evidence="2">ChiSjej2B20-13462</strain>
    </source>
</reference>
<protein>
    <submittedName>
        <fullName evidence="2">LysM peptidoglycan-binding domain-containing protein</fullName>
    </submittedName>
</protein>
<evidence type="ECO:0000313" key="2">
    <source>
        <dbReference type="EMBL" id="HIQ69324.1"/>
    </source>
</evidence>
<dbReference type="PANTHER" id="PTHR34700">
    <property type="entry name" value="POTASSIUM BINDING PROTEIN KBP"/>
    <property type="match status" value="1"/>
</dbReference>
<evidence type="ECO:0000259" key="1">
    <source>
        <dbReference type="PROSITE" id="PS51782"/>
    </source>
</evidence>
<dbReference type="CDD" id="cd00118">
    <property type="entry name" value="LysM"/>
    <property type="match status" value="1"/>
</dbReference>
<proteinExistence type="predicted"/>
<dbReference type="AlphaFoldDB" id="A0A9D0Z5F0"/>
<accession>A0A9D0Z5F0</accession>
<feature type="domain" description="LysM" evidence="1">
    <location>
        <begin position="160"/>
        <end position="209"/>
    </location>
</feature>
<dbReference type="InterPro" id="IPR036779">
    <property type="entry name" value="LysM_dom_sf"/>
</dbReference>
<organism evidence="2 3">
    <name type="scientific">Candidatus Avoscillospira stercorigallinarum</name>
    <dbReference type="NCBI Taxonomy" id="2840708"/>
    <lineage>
        <taxon>Bacteria</taxon>
        <taxon>Bacillati</taxon>
        <taxon>Bacillota</taxon>
        <taxon>Clostridia</taxon>
        <taxon>Eubacteriales</taxon>
        <taxon>Oscillospiraceae</taxon>
        <taxon>Oscillospiraceae incertae sedis</taxon>
        <taxon>Candidatus Avoscillospira</taxon>
    </lineage>
</organism>
<dbReference type="Pfam" id="PF01476">
    <property type="entry name" value="LysM"/>
    <property type="match status" value="1"/>
</dbReference>
<comment type="caution">
    <text evidence="2">The sequence shown here is derived from an EMBL/GenBank/DDBJ whole genome shotgun (WGS) entry which is preliminary data.</text>
</comment>
<dbReference type="PROSITE" id="PS51782">
    <property type="entry name" value="LYSM"/>
    <property type="match status" value="1"/>
</dbReference>
<name>A0A9D0Z5F0_9FIRM</name>
<reference evidence="2" key="1">
    <citation type="submission" date="2020-10" db="EMBL/GenBank/DDBJ databases">
        <authorList>
            <person name="Gilroy R."/>
        </authorList>
    </citation>
    <scope>NUCLEOTIDE SEQUENCE</scope>
    <source>
        <strain evidence="2">ChiSjej2B20-13462</strain>
    </source>
</reference>
<dbReference type="EMBL" id="DVFN01000051">
    <property type="protein sequence ID" value="HIQ69324.1"/>
    <property type="molecule type" value="Genomic_DNA"/>
</dbReference>
<dbReference type="InterPro" id="IPR052196">
    <property type="entry name" value="Bact_Kbp"/>
</dbReference>
<dbReference type="InterPro" id="IPR018392">
    <property type="entry name" value="LysM"/>
</dbReference>
<dbReference type="SUPFAM" id="SSF54106">
    <property type="entry name" value="LysM domain"/>
    <property type="match status" value="1"/>
</dbReference>
<dbReference type="PANTHER" id="PTHR34700:SF4">
    <property type="entry name" value="PHAGE-LIKE ELEMENT PBSX PROTEIN XKDP"/>
    <property type="match status" value="1"/>
</dbReference>